<evidence type="ECO:0000256" key="3">
    <source>
        <dbReference type="ARBA" id="ARBA00022525"/>
    </source>
</evidence>
<feature type="chain" id="PRO_5033066921" description="GDSL esterase/lipase" evidence="8">
    <location>
        <begin position="27"/>
        <end position="378"/>
    </location>
</feature>
<evidence type="ECO:0000313" key="9">
    <source>
        <dbReference type="EMBL" id="KAF9662597.1"/>
    </source>
</evidence>
<keyword evidence="3" id="KW-0964">Secreted</keyword>
<gene>
    <name evidence="9" type="ORF">SADUNF_Sadunf18G0070900</name>
</gene>
<protein>
    <recommendedName>
        <fullName evidence="11">GDSL esterase/lipase</fullName>
    </recommendedName>
</protein>
<dbReference type="Pfam" id="PF00657">
    <property type="entry name" value="Lipase_GDSL"/>
    <property type="match status" value="1"/>
</dbReference>
<dbReference type="AlphaFoldDB" id="A0A835J122"/>
<evidence type="ECO:0000256" key="6">
    <source>
        <dbReference type="ARBA" id="ARBA00022963"/>
    </source>
</evidence>
<organism evidence="9 10">
    <name type="scientific">Salix dunnii</name>
    <dbReference type="NCBI Taxonomy" id="1413687"/>
    <lineage>
        <taxon>Eukaryota</taxon>
        <taxon>Viridiplantae</taxon>
        <taxon>Streptophyta</taxon>
        <taxon>Embryophyta</taxon>
        <taxon>Tracheophyta</taxon>
        <taxon>Spermatophyta</taxon>
        <taxon>Magnoliopsida</taxon>
        <taxon>eudicotyledons</taxon>
        <taxon>Gunneridae</taxon>
        <taxon>Pentapetalae</taxon>
        <taxon>rosids</taxon>
        <taxon>fabids</taxon>
        <taxon>Malpighiales</taxon>
        <taxon>Salicaceae</taxon>
        <taxon>Saliceae</taxon>
        <taxon>Salix</taxon>
    </lineage>
</organism>
<feature type="signal peptide" evidence="8">
    <location>
        <begin position="1"/>
        <end position="26"/>
    </location>
</feature>
<dbReference type="GO" id="GO:0016788">
    <property type="term" value="F:hydrolase activity, acting on ester bonds"/>
    <property type="evidence" value="ECO:0007669"/>
    <property type="project" value="InterPro"/>
</dbReference>
<dbReference type="InterPro" id="IPR036514">
    <property type="entry name" value="SGNH_hydro_sf"/>
</dbReference>
<dbReference type="SUPFAM" id="SSF52266">
    <property type="entry name" value="SGNH hydrolase"/>
    <property type="match status" value="1"/>
</dbReference>
<name>A0A835J122_9ROSI</name>
<keyword evidence="5" id="KW-0378">Hydrolase</keyword>
<keyword evidence="10" id="KW-1185">Reference proteome</keyword>
<dbReference type="InterPro" id="IPR001087">
    <property type="entry name" value="GDSL"/>
</dbReference>
<reference evidence="9 10" key="1">
    <citation type="submission" date="2020-10" db="EMBL/GenBank/DDBJ databases">
        <title>Plant Genome Project.</title>
        <authorList>
            <person name="Zhang R.-G."/>
        </authorList>
    </citation>
    <scope>NUCLEOTIDE SEQUENCE [LARGE SCALE GENOMIC DNA]</scope>
    <source>
        <strain evidence="9">FAFU-HL-1</strain>
        <tissue evidence="9">Leaf</tissue>
    </source>
</reference>
<dbReference type="EMBL" id="JADGMS010000018">
    <property type="protein sequence ID" value="KAF9662597.1"/>
    <property type="molecule type" value="Genomic_DNA"/>
</dbReference>
<comment type="subcellular location">
    <subcellularLocation>
        <location evidence="1">Secreted</location>
    </subcellularLocation>
</comment>
<dbReference type="Proteomes" id="UP000657918">
    <property type="component" value="Unassembled WGS sequence"/>
</dbReference>
<evidence type="ECO:0000256" key="4">
    <source>
        <dbReference type="ARBA" id="ARBA00022729"/>
    </source>
</evidence>
<keyword evidence="4 8" id="KW-0732">Signal</keyword>
<accession>A0A835J122</accession>
<sequence>MESELKALWLLSVVLLVSNWKHWTHGKSVPQVPCYFVFGDSLFDNGNNNYLNTAAKVNYLPYGIDFDTGASGRCSNGLNIADTIAEQLGFDSYITHFGIGGCTNFLDGVNYGSSGAGILDITGSKSGELFTMNIQLYNHNITVSRIAKILGSEEDARKHLSQCIYVSDMGHNDYLNNYFLDNYNSSQIYDPEQFSQLLIETYETQLESLYRTGARKIALFGLIRVGCMPYNIQQNLDKLDASSCAYELNNDVQIFNGKLLGLVEKLNNKHSDARFTYINSYEIDSDNQTNKGFTYTHESCCLVEPRTVPCTSLSVPCSNRDDYVYWDGAHFTEAKALAFGKRAYKRQSPTDAHPYDISELVKLKLDDSDAYDINHAEL</sequence>
<evidence type="ECO:0000256" key="1">
    <source>
        <dbReference type="ARBA" id="ARBA00004613"/>
    </source>
</evidence>
<evidence type="ECO:0008006" key="11">
    <source>
        <dbReference type="Google" id="ProtNLM"/>
    </source>
</evidence>
<dbReference type="Gene3D" id="3.40.50.1110">
    <property type="entry name" value="SGNH hydrolase"/>
    <property type="match status" value="1"/>
</dbReference>
<evidence type="ECO:0000256" key="2">
    <source>
        <dbReference type="ARBA" id="ARBA00008668"/>
    </source>
</evidence>
<dbReference type="GO" id="GO:0005576">
    <property type="term" value="C:extracellular region"/>
    <property type="evidence" value="ECO:0007669"/>
    <property type="project" value="UniProtKB-SubCell"/>
</dbReference>
<dbReference type="InterPro" id="IPR035669">
    <property type="entry name" value="SGNH_plant_lipase-like"/>
</dbReference>
<keyword evidence="6" id="KW-0442">Lipid degradation</keyword>
<keyword evidence="7" id="KW-0443">Lipid metabolism</keyword>
<evidence type="ECO:0000256" key="5">
    <source>
        <dbReference type="ARBA" id="ARBA00022801"/>
    </source>
</evidence>
<evidence type="ECO:0000313" key="10">
    <source>
        <dbReference type="Proteomes" id="UP000657918"/>
    </source>
</evidence>
<dbReference type="InterPro" id="IPR051238">
    <property type="entry name" value="GDSL_esterase/lipase"/>
</dbReference>
<comment type="similarity">
    <text evidence="2">Belongs to the 'GDSL' lipolytic enzyme family.</text>
</comment>
<dbReference type="OrthoDB" id="819503at2759"/>
<evidence type="ECO:0000256" key="8">
    <source>
        <dbReference type="SAM" id="SignalP"/>
    </source>
</evidence>
<dbReference type="GO" id="GO:0016042">
    <property type="term" value="P:lipid catabolic process"/>
    <property type="evidence" value="ECO:0007669"/>
    <property type="project" value="UniProtKB-KW"/>
</dbReference>
<proteinExistence type="inferred from homology"/>
<evidence type="ECO:0000256" key="7">
    <source>
        <dbReference type="ARBA" id="ARBA00023098"/>
    </source>
</evidence>
<dbReference type="CDD" id="cd01837">
    <property type="entry name" value="SGNH_plant_lipase_like"/>
    <property type="match status" value="1"/>
</dbReference>
<comment type="caution">
    <text evidence="9">The sequence shown here is derived from an EMBL/GenBank/DDBJ whole genome shotgun (WGS) entry which is preliminary data.</text>
</comment>
<dbReference type="PANTHER" id="PTHR45650:SF9">
    <property type="entry name" value="SGNH HYDROLASE-TYPE ESTERASE DOMAIN-CONTAINING PROTEIN"/>
    <property type="match status" value="1"/>
</dbReference>
<dbReference type="PANTHER" id="PTHR45650">
    <property type="entry name" value="GDSL-LIKE LIPASE/ACYLHYDROLASE-RELATED"/>
    <property type="match status" value="1"/>
</dbReference>